<dbReference type="Pfam" id="PF18003">
    <property type="entry name" value="DUF3823_C"/>
    <property type="match status" value="1"/>
</dbReference>
<reference evidence="4" key="1">
    <citation type="journal article" date="2019" name="Int. J. Syst. Evol. Microbiol.">
        <title>The Global Catalogue of Microorganisms (GCM) 10K type strain sequencing project: providing services to taxonomists for standard genome sequencing and annotation.</title>
        <authorList>
            <consortium name="The Broad Institute Genomics Platform"/>
            <consortium name="The Broad Institute Genome Sequencing Center for Infectious Disease"/>
            <person name="Wu L."/>
            <person name="Ma J."/>
        </authorList>
    </citation>
    <scope>NUCLEOTIDE SEQUENCE [LARGE SCALE GENOMIC DNA]</scope>
    <source>
        <strain evidence="4">CCUG 55608</strain>
    </source>
</reference>
<evidence type="ECO:0000313" key="4">
    <source>
        <dbReference type="Proteomes" id="UP001597116"/>
    </source>
</evidence>
<dbReference type="Gene3D" id="2.60.40.2060">
    <property type="match status" value="1"/>
</dbReference>
<protein>
    <submittedName>
        <fullName evidence="3">DUF3823 domain-containing protein</fullName>
    </submittedName>
</protein>
<dbReference type="EMBL" id="JBHTLP010000023">
    <property type="protein sequence ID" value="MFD1144667.1"/>
    <property type="molecule type" value="Genomic_DNA"/>
</dbReference>
<proteinExistence type="predicted"/>
<comment type="caution">
    <text evidence="3">The sequence shown here is derived from an EMBL/GenBank/DDBJ whole genome shotgun (WGS) entry which is preliminary data.</text>
</comment>
<gene>
    <name evidence="3" type="ORF">ACFQ4C_26300</name>
</gene>
<dbReference type="InterPro" id="IPR041186">
    <property type="entry name" value="DUF3823_C"/>
</dbReference>
<evidence type="ECO:0000259" key="2">
    <source>
        <dbReference type="Pfam" id="PF18003"/>
    </source>
</evidence>
<feature type="domain" description="DUF3823" evidence="2">
    <location>
        <begin position="126"/>
        <end position="229"/>
    </location>
</feature>
<name>A0ABW3QFK1_9BACT</name>
<organism evidence="3 4">
    <name type="scientific">Larkinella insperata</name>
    <dbReference type="NCBI Taxonomy" id="332158"/>
    <lineage>
        <taxon>Bacteria</taxon>
        <taxon>Pseudomonadati</taxon>
        <taxon>Bacteroidota</taxon>
        <taxon>Cytophagia</taxon>
        <taxon>Cytophagales</taxon>
        <taxon>Spirosomataceae</taxon>
        <taxon>Larkinella</taxon>
    </lineage>
</organism>
<dbReference type="RefSeq" id="WP_265993737.1">
    <property type="nucleotide sequence ID" value="NZ_CP110973.1"/>
</dbReference>
<dbReference type="Gene3D" id="2.60.40.1120">
    <property type="entry name" value="Carboxypeptidase-like, regulatory domain"/>
    <property type="match status" value="1"/>
</dbReference>
<sequence length="232" mass="25693">MKRFFPYLMGLTLAAGLASCEFDNYEEPKAKLEGRIVYKGEPINVEYNNVTFELWEPGWQKRIPITVTVDQDGSYSAMLFNANYRLVIPAAQGPFRSLKNAETSSDTVMVSLSGSQQRDIEVEPYYMVRNPTFTVNARKVTATCKLEQIITGTSGKTVERVSLYLSKTQFVDARTSVGTTNLAGSAIKDLNAVSLDLEAPTITGQNYGFARIGVKIAGVEDMIFSPVQKVQF</sequence>
<evidence type="ECO:0000313" key="3">
    <source>
        <dbReference type="EMBL" id="MFD1144667.1"/>
    </source>
</evidence>
<accession>A0ABW3QFK1</accession>
<dbReference type="Pfam" id="PF12866">
    <property type="entry name" value="DUF3823"/>
    <property type="match status" value="1"/>
</dbReference>
<dbReference type="PROSITE" id="PS51257">
    <property type="entry name" value="PROKAR_LIPOPROTEIN"/>
    <property type="match status" value="1"/>
</dbReference>
<dbReference type="Proteomes" id="UP001597116">
    <property type="component" value="Unassembled WGS sequence"/>
</dbReference>
<keyword evidence="4" id="KW-1185">Reference proteome</keyword>
<dbReference type="InterPro" id="IPR024278">
    <property type="entry name" value="DUF3823_N"/>
</dbReference>
<evidence type="ECO:0000259" key="1">
    <source>
        <dbReference type="Pfam" id="PF12866"/>
    </source>
</evidence>
<feature type="domain" description="DUF3823" evidence="1">
    <location>
        <begin position="31"/>
        <end position="122"/>
    </location>
</feature>